<evidence type="ECO:0000256" key="16">
    <source>
        <dbReference type="ARBA" id="ARBA00093308"/>
    </source>
</evidence>
<feature type="region of interest" description="Disordered" evidence="20">
    <location>
        <begin position="280"/>
        <end position="304"/>
    </location>
</feature>
<evidence type="ECO:0000256" key="12">
    <source>
        <dbReference type="ARBA" id="ARBA00023288"/>
    </source>
</evidence>
<evidence type="ECO:0000256" key="8">
    <source>
        <dbReference type="ARBA" id="ARBA00022801"/>
    </source>
</evidence>
<evidence type="ECO:0000256" key="19">
    <source>
        <dbReference type="PIRSR" id="PIRSR037299-2"/>
    </source>
</evidence>
<dbReference type="Pfam" id="PF00722">
    <property type="entry name" value="Glyco_hydro_16"/>
    <property type="match status" value="1"/>
</dbReference>
<comment type="similarity">
    <text evidence="15">Belongs to the glycosyl hydrolase 16 family. CRH1 subfamily.</text>
</comment>
<dbReference type="InterPro" id="IPR050546">
    <property type="entry name" value="Glycosyl_Hydrlase_16"/>
</dbReference>
<feature type="active site" description="Proton donor" evidence="18">
    <location>
        <position position="124"/>
    </location>
</feature>
<evidence type="ECO:0000256" key="10">
    <source>
        <dbReference type="ARBA" id="ARBA00023157"/>
    </source>
</evidence>
<proteinExistence type="inferred from homology"/>
<dbReference type="GO" id="GO:0008843">
    <property type="term" value="F:endochitinase activity"/>
    <property type="evidence" value="ECO:0007669"/>
    <property type="project" value="UniProtKB-EC"/>
</dbReference>
<comment type="catalytic activity">
    <reaction evidence="1">
        <text>Random endo-hydrolysis of N-acetyl-beta-D-glucosaminide (1-&gt;4)-beta-linkages in chitin and chitodextrins.</text>
        <dbReference type="EC" id="3.2.1.14"/>
    </reaction>
</comment>
<dbReference type="GO" id="GO:0098552">
    <property type="term" value="C:side of membrane"/>
    <property type="evidence" value="ECO:0007669"/>
    <property type="project" value="UniProtKB-KW"/>
</dbReference>
<keyword evidence="6" id="KW-0808">Transferase</keyword>
<keyword evidence="7 21" id="KW-0732">Signal</keyword>
<evidence type="ECO:0000313" key="23">
    <source>
        <dbReference type="EMBL" id="CAI6334578.1"/>
    </source>
</evidence>
<name>A0A9W4XK55_9PLEO</name>
<dbReference type="Proteomes" id="UP001152607">
    <property type="component" value="Unassembled WGS sequence"/>
</dbReference>
<keyword evidence="5" id="KW-0328">Glycosyltransferase</keyword>
<keyword evidence="4" id="KW-0336">GPI-anchor</keyword>
<keyword evidence="12" id="KW-0449">Lipoprotein</keyword>
<comment type="subcellular location">
    <subcellularLocation>
        <location evidence="2">Cell envelope</location>
    </subcellularLocation>
    <subcellularLocation>
        <location evidence="3">Membrane</location>
        <topology evidence="3">Lipid-anchor</topology>
        <topology evidence="3">GPI-anchor</topology>
    </subcellularLocation>
</comment>
<dbReference type="PIRSF" id="PIRSF037299">
    <property type="entry name" value="Glycosidase_CRH1_prd"/>
    <property type="match status" value="1"/>
</dbReference>
<organism evidence="23 24">
    <name type="scientific">Periconia digitata</name>
    <dbReference type="NCBI Taxonomy" id="1303443"/>
    <lineage>
        <taxon>Eukaryota</taxon>
        <taxon>Fungi</taxon>
        <taxon>Dikarya</taxon>
        <taxon>Ascomycota</taxon>
        <taxon>Pezizomycotina</taxon>
        <taxon>Dothideomycetes</taxon>
        <taxon>Pleosporomycetidae</taxon>
        <taxon>Pleosporales</taxon>
        <taxon>Massarineae</taxon>
        <taxon>Periconiaceae</taxon>
        <taxon>Periconia</taxon>
    </lineage>
</organism>
<keyword evidence="13" id="KW-0326">Glycosidase</keyword>
<dbReference type="InterPro" id="IPR017168">
    <property type="entry name" value="CHR-like"/>
</dbReference>
<dbReference type="Gene3D" id="2.60.120.200">
    <property type="match status" value="1"/>
</dbReference>
<dbReference type="SUPFAM" id="SSF49899">
    <property type="entry name" value="Concanavalin A-like lectins/glucanases"/>
    <property type="match status" value="1"/>
</dbReference>
<evidence type="ECO:0000256" key="14">
    <source>
        <dbReference type="ARBA" id="ARBA00023316"/>
    </source>
</evidence>
<evidence type="ECO:0000256" key="11">
    <source>
        <dbReference type="ARBA" id="ARBA00023180"/>
    </source>
</evidence>
<dbReference type="OrthoDB" id="4781at2759"/>
<feature type="chain" id="PRO_5040874019" description="Crh-like protein" evidence="21">
    <location>
        <begin position="24"/>
        <end position="425"/>
    </location>
</feature>
<evidence type="ECO:0000259" key="22">
    <source>
        <dbReference type="PROSITE" id="PS51762"/>
    </source>
</evidence>
<protein>
    <recommendedName>
        <fullName evidence="17">Crh-like protein</fullName>
        <ecNumber evidence="17">3.2.-.-</ecNumber>
    </recommendedName>
</protein>
<keyword evidence="9 17" id="KW-0472">Membrane</keyword>
<feature type="disulfide bond" evidence="19">
    <location>
        <begin position="29"/>
        <end position="37"/>
    </location>
</feature>
<comment type="caution">
    <text evidence="23">The sequence shown here is derived from an EMBL/GenBank/DDBJ whole genome shotgun (WGS) entry which is preliminary data.</text>
</comment>
<accession>A0A9W4XK55</accession>
<keyword evidence="11" id="KW-0325">Glycoprotein</keyword>
<dbReference type="FunFam" id="2.60.120.200:FF:000152">
    <property type="entry name" value="Cell wall glucanase"/>
    <property type="match status" value="1"/>
</dbReference>
<feature type="domain" description="GH16" evidence="22">
    <location>
        <begin position="33"/>
        <end position="236"/>
    </location>
</feature>
<evidence type="ECO:0000256" key="1">
    <source>
        <dbReference type="ARBA" id="ARBA00000822"/>
    </source>
</evidence>
<reference evidence="23" key="1">
    <citation type="submission" date="2023-01" db="EMBL/GenBank/DDBJ databases">
        <authorList>
            <person name="Van Ghelder C."/>
            <person name="Rancurel C."/>
        </authorList>
    </citation>
    <scope>NUCLEOTIDE SEQUENCE</scope>
    <source>
        <strain evidence="23">CNCM I-4278</strain>
    </source>
</reference>
<evidence type="ECO:0000256" key="21">
    <source>
        <dbReference type="SAM" id="SignalP"/>
    </source>
</evidence>
<dbReference type="GO" id="GO:0005975">
    <property type="term" value="P:carbohydrate metabolic process"/>
    <property type="evidence" value="ECO:0007669"/>
    <property type="project" value="InterPro"/>
</dbReference>
<dbReference type="CDD" id="cd02183">
    <property type="entry name" value="GH16_fungal_CRH1_transglycosylase"/>
    <property type="match status" value="1"/>
</dbReference>
<keyword evidence="10 19" id="KW-1015">Disulfide bond</keyword>
<evidence type="ECO:0000256" key="9">
    <source>
        <dbReference type="ARBA" id="ARBA00023136"/>
    </source>
</evidence>
<feature type="active site" description="Nucleophile" evidence="18">
    <location>
        <position position="120"/>
    </location>
</feature>
<dbReference type="AlphaFoldDB" id="A0A9W4XK55"/>
<dbReference type="GO" id="GO:0031505">
    <property type="term" value="P:fungal-type cell wall organization"/>
    <property type="evidence" value="ECO:0007669"/>
    <property type="project" value="TreeGrafter"/>
</dbReference>
<evidence type="ECO:0000256" key="5">
    <source>
        <dbReference type="ARBA" id="ARBA00022676"/>
    </source>
</evidence>
<evidence type="ECO:0000256" key="18">
    <source>
        <dbReference type="PIRSR" id="PIRSR037299-1"/>
    </source>
</evidence>
<evidence type="ECO:0000256" key="7">
    <source>
        <dbReference type="ARBA" id="ARBA00022729"/>
    </source>
</evidence>
<evidence type="ECO:0000256" key="20">
    <source>
        <dbReference type="SAM" id="MobiDB-lite"/>
    </source>
</evidence>
<comment type="function">
    <text evidence="16">Dual chitinase/transglycosylase that plays a role in cell wall architecture. Chitinase and transglycosylase activities are coupled. Required for the polysaccharide cross-linking at the septa and the cell wall. More specifically, transfers chitin to 1,6-beta-glucan in the cell wall.</text>
</comment>
<evidence type="ECO:0000256" key="13">
    <source>
        <dbReference type="ARBA" id="ARBA00023295"/>
    </source>
</evidence>
<dbReference type="InterPro" id="IPR013320">
    <property type="entry name" value="ConA-like_dom_sf"/>
</dbReference>
<keyword evidence="24" id="KW-1185">Reference proteome</keyword>
<evidence type="ECO:0000313" key="24">
    <source>
        <dbReference type="Proteomes" id="UP001152607"/>
    </source>
</evidence>
<dbReference type="InterPro" id="IPR000757">
    <property type="entry name" value="Beta-glucanase-like"/>
</dbReference>
<dbReference type="EC" id="3.2.-.-" evidence="17"/>
<gene>
    <name evidence="23" type="ORF">PDIGIT_LOCUS7639</name>
</gene>
<dbReference type="GO" id="GO:0009277">
    <property type="term" value="C:fungal-type cell wall"/>
    <property type="evidence" value="ECO:0007669"/>
    <property type="project" value="TreeGrafter"/>
</dbReference>
<dbReference type="PROSITE" id="PS51762">
    <property type="entry name" value="GH16_2"/>
    <property type="match status" value="1"/>
</dbReference>
<dbReference type="PANTHER" id="PTHR10963">
    <property type="entry name" value="GLYCOSYL HYDROLASE-RELATED"/>
    <property type="match status" value="1"/>
</dbReference>
<evidence type="ECO:0000256" key="15">
    <source>
        <dbReference type="ARBA" id="ARBA00038074"/>
    </source>
</evidence>
<dbReference type="PANTHER" id="PTHR10963:SF68">
    <property type="entry name" value="GLYCOSIDASE CRH1-RELATED"/>
    <property type="match status" value="1"/>
</dbReference>
<keyword evidence="8 17" id="KW-0378">Hydrolase</keyword>
<evidence type="ECO:0000256" key="6">
    <source>
        <dbReference type="ARBA" id="ARBA00022679"/>
    </source>
</evidence>
<feature type="signal peptide" evidence="21">
    <location>
        <begin position="1"/>
        <end position="23"/>
    </location>
</feature>
<dbReference type="GO" id="GO:0016757">
    <property type="term" value="F:glycosyltransferase activity"/>
    <property type="evidence" value="ECO:0007669"/>
    <property type="project" value="UniProtKB-KW"/>
</dbReference>
<evidence type="ECO:0000256" key="3">
    <source>
        <dbReference type="ARBA" id="ARBA00004589"/>
    </source>
</evidence>
<evidence type="ECO:0000256" key="2">
    <source>
        <dbReference type="ARBA" id="ARBA00004196"/>
    </source>
</evidence>
<dbReference type="EMBL" id="CAOQHR010000005">
    <property type="protein sequence ID" value="CAI6334578.1"/>
    <property type="molecule type" value="Genomic_DNA"/>
</dbReference>
<keyword evidence="14" id="KW-0961">Cell wall biogenesis/degradation</keyword>
<evidence type="ECO:0000256" key="4">
    <source>
        <dbReference type="ARBA" id="ARBA00022622"/>
    </source>
</evidence>
<evidence type="ECO:0000256" key="17">
    <source>
        <dbReference type="PIRNR" id="PIRNR037299"/>
    </source>
</evidence>
<sequence>MRSTLQAVAAFASAAFLLAPAVAQTYTNCDPTKRSDCPPNSALGKTVNIDFSSSSDSFTPQGNPTYGKDGCSLTVSKSGDSPQLTSKWYIMFGQVDVEIEAAPGAGIVSSFVLQSDTLDEIDWEWLGADNGEVQSNYFGKGQTTSYNRGAFHKNPNNQDSFQKYTIIWTSEQTVWQINGVTVRVLKPADANNQYPQSPMQVKIGAWSGGDSANPQGTIEWARGPTDYTKGPFTMKVKSLKVQDYSTGTQYTYGDQSGTWGSIKSNGGKINGGGTPVQGDTPAITSSANGQPVPFKPSTDNADKPSVYPWIPNPSATTAAAQPTLENYPGLPSGWTVSDSGKVVPPSLAPSTSPAVSSTLSSQASPWVSPSVSSVQGINAVVTSSPSSPPPAPSALSAASSIAFRFSAPCGTSLVLLAAFVGGVLL</sequence>